<dbReference type="Proteomes" id="UP000260351">
    <property type="component" value="Unassembled WGS sequence"/>
</dbReference>
<dbReference type="Pfam" id="PF04230">
    <property type="entry name" value="PS_pyruv_trans"/>
    <property type="match status" value="1"/>
</dbReference>
<evidence type="ECO:0000259" key="2">
    <source>
        <dbReference type="Pfam" id="PF04230"/>
    </source>
</evidence>
<keyword evidence="1" id="KW-0472">Membrane</keyword>
<evidence type="ECO:0000313" key="3">
    <source>
        <dbReference type="EMBL" id="RFF28898.1"/>
    </source>
</evidence>
<dbReference type="AlphaFoldDB" id="A0A3E1K4L4"/>
<evidence type="ECO:0000256" key="1">
    <source>
        <dbReference type="SAM" id="Phobius"/>
    </source>
</evidence>
<organism evidence="3 4">
    <name type="scientific">Wenzhouxiangella sediminis</name>
    <dbReference type="NCBI Taxonomy" id="1792836"/>
    <lineage>
        <taxon>Bacteria</taxon>
        <taxon>Pseudomonadati</taxon>
        <taxon>Pseudomonadota</taxon>
        <taxon>Gammaproteobacteria</taxon>
        <taxon>Chromatiales</taxon>
        <taxon>Wenzhouxiangellaceae</taxon>
        <taxon>Wenzhouxiangella</taxon>
    </lineage>
</organism>
<gene>
    <name evidence="3" type="ORF">DZC52_15065</name>
</gene>
<sequence>MNYAVIGSALYGNKGASAMLETLIHGIGSLDGEARFALLSLYPPQDTERNGFESLRIVPASPIALVLAIIPLCLLHRLFKPLRPWLIRRSQTVRALHQADIYVDQCGISFNDGRLNFLIYNIAVLLPGLLMRLPVVKVAQAIGPFESRLNRLAARTFLPRLHHIFARGSITFSHIQSIGLTNVSQATDLAFAFPSIRKRHRSRTAPQEHCHSRPASVIGVAPSAVAAGKAARAGIDYVETLADFINTIVERGHQVVLFSHSARPDSEREHNNDLPLCRAIHARLSYQNGCRLVDRELDTESLRELTATFRCLVTSRFHAMVGAISEEVPCLVVGWSHKYSEVLSNFSLGDQAINYDKCQTEHLLRMFDRTLRNEPQIRSKISAQLPEVRDLAFQQIGLIYKAAVEHAANRQPT</sequence>
<feature type="transmembrane region" description="Helical" evidence="1">
    <location>
        <begin position="117"/>
        <end position="135"/>
    </location>
</feature>
<accession>A0A3E1K4L4</accession>
<proteinExistence type="predicted"/>
<keyword evidence="1" id="KW-1133">Transmembrane helix</keyword>
<dbReference type="PANTHER" id="PTHR36836:SF1">
    <property type="entry name" value="COLANIC ACID BIOSYNTHESIS PROTEIN WCAK"/>
    <property type="match status" value="1"/>
</dbReference>
<dbReference type="PANTHER" id="PTHR36836">
    <property type="entry name" value="COLANIC ACID BIOSYNTHESIS PROTEIN WCAK"/>
    <property type="match status" value="1"/>
</dbReference>
<dbReference type="OrthoDB" id="6058856at2"/>
<dbReference type="RefSeq" id="WP_116651985.1">
    <property type="nucleotide sequence ID" value="NZ_QUZK01000053.1"/>
</dbReference>
<name>A0A3E1K4L4_9GAMM</name>
<keyword evidence="3" id="KW-0808">Transferase</keyword>
<keyword evidence="4" id="KW-1185">Reference proteome</keyword>
<keyword evidence="1" id="KW-0812">Transmembrane</keyword>
<evidence type="ECO:0000313" key="4">
    <source>
        <dbReference type="Proteomes" id="UP000260351"/>
    </source>
</evidence>
<feature type="transmembrane region" description="Helical" evidence="1">
    <location>
        <begin position="57"/>
        <end position="79"/>
    </location>
</feature>
<reference evidence="3 4" key="1">
    <citation type="submission" date="2018-08" db="EMBL/GenBank/DDBJ databases">
        <title>Wenzhouxiangella salilacus sp. nov., a novel bacterium isolated from a saline lake in Xinjiang Province, China.</title>
        <authorList>
            <person name="Han S."/>
        </authorList>
    </citation>
    <scope>NUCLEOTIDE SEQUENCE [LARGE SCALE GENOMIC DNA]</scope>
    <source>
        <strain evidence="3 4">XDB06</strain>
    </source>
</reference>
<dbReference type="EMBL" id="QUZK01000053">
    <property type="protein sequence ID" value="RFF28898.1"/>
    <property type="molecule type" value="Genomic_DNA"/>
</dbReference>
<dbReference type="InterPro" id="IPR007345">
    <property type="entry name" value="Polysacch_pyruvyl_Trfase"/>
</dbReference>
<dbReference type="GO" id="GO:0016740">
    <property type="term" value="F:transferase activity"/>
    <property type="evidence" value="ECO:0007669"/>
    <property type="project" value="UniProtKB-KW"/>
</dbReference>
<protein>
    <submittedName>
        <fullName evidence="3">Polysaccharide pyruvyl transferase family protein</fullName>
    </submittedName>
</protein>
<comment type="caution">
    <text evidence="3">The sequence shown here is derived from an EMBL/GenBank/DDBJ whole genome shotgun (WGS) entry which is preliminary data.</text>
</comment>
<feature type="domain" description="Polysaccharide pyruvyl transferase" evidence="2">
    <location>
        <begin position="13"/>
        <end position="337"/>
    </location>
</feature>